<dbReference type="Proteomes" id="UP000199289">
    <property type="component" value="Unassembled WGS sequence"/>
</dbReference>
<evidence type="ECO:0000313" key="6">
    <source>
        <dbReference type="Proteomes" id="UP000199289"/>
    </source>
</evidence>
<dbReference type="OrthoDB" id="111868at2157"/>
<evidence type="ECO:0000313" key="7">
    <source>
        <dbReference type="Proteomes" id="UP000255421"/>
    </source>
</evidence>
<dbReference type="Pfam" id="PF13673">
    <property type="entry name" value="Acetyltransf_10"/>
    <property type="match status" value="1"/>
</dbReference>
<evidence type="ECO:0000313" key="4">
    <source>
        <dbReference type="EMBL" id="RDI72927.1"/>
    </source>
</evidence>
<dbReference type="RefSeq" id="WP_092534099.1">
    <property type="nucleotide sequence ID" value="NZ_FNKQ01000001.1"/>
</dbReference>
<dbReference type="InterPro" id="IPR050832">
    <property type="entry name" value="Bact_Acetyltransf"/>
</dbReference>
<dbReference type="Gene3D" id="3.40.630.30">
    <property type="match status" value="1"/>
</dbReference>
<keyword evidence="1 5" id="KW-0808">Transferase</keyword>
<reference evidence="6" key="1">
    <citation type="submission" date="2016-10" db="EMBL/GenBank/DDBJ databases">
        <authorList>
            <person name="Varghese N."/>
            <person name="Submissions S."/>
        </authorList>
    </citation>
    <scope>NUCLEOTIDE SEQUENCE [LARGE SCALE GENOMIC DNA]</scope>
    <source>
        <strain evidence="6">CGMCC 1.12397</strain>
    </source>
</reference>
<gene>
    <name evidence="4" type="ORF">DWB78_15005</name>
    <name evidence="5" type="ORF">SAMN05216278_1128</name>
</gene>
<reference evidence="5" key="2">
    <citation type="submission" date="2016-10" db="EMBL/GenBank/DDBJ databases">
        <authorList>
            <person name="de Groot N.N."/>
        </authorList>
    </citation>
    <scope>NUCLEOTIDE SEQUENCE [LARGE SCALE GENOMIC DNA]</scope>
    <source>
        <strain evidence="5">CGMCC 1.12397</strain>
    </source>
</reference>
<dbReference type="CDD" id="cd04301">
    <property type="entry name" value="NAT_SF"/>
    <property type="match status" value="1"/>
</dbReference>
<dbReference type="PANTHER" id="PTHR43877:SF2">
    <property type="entry name" value="AMINOALKYLPHOSPHONATE N-ACETYLTRANSFERASE-RELATED"/>
    <property type="match status" value="1"/>
</dbReference>
<dbReference type="InterPro" id="IPR016181">
    <property type="entry name" value="Acyl_CoA_acyltransferase"/>
</dbReference>
<dbReference type="EMBL" id="QQST01000001">
    <property type="protein sequence ID" value="RDI72927.1"/>
    <property type="molecule type" value="Genomic_DNA"/>
</dbReference>
<dbReference type="PROSITE" id="PS51186">
    <property type="entry name" value="GNAT"/>
    <property type="match status" value="1"/>
</dbReference>
<evidence type="ECO:0000256" key="1">
    <source>
        <dbReference type="ARBA" id="ARBA00022679"/>
    </source>
</evidence>
<dbReference type="SUPFAM" id="SSF55729">
    <property type="entry name" value="Acyl-CoA N-acyltransferases (Nat)"/>
    <property type="match status" value="1"/>
</dbReference>
<organism evidence="5 6">
    <name type="scientific">Halopelagius longus</name>
    <dbReference type="NCBI Taxonomy" id="1236180"/>
    <lineage>
        <taxon>Archaea</taxon>
        <taxon>Methanobacteriati</taxon>
        <taxon>Methanobacteriota</taxon>
        <taxon>Stenosarchaea group</taxon>
        <taxon>Halobacteria</taxon>
        <taxon>Halobacteriales</taxon>
        <taxon>Haloferacaceae</taxon>
    </lineage>
</organism>
<dbReference type="EMBL" id="FNKQ01000001">
    <property type="protein sequence ID" value="SDQ24825.1"/>
    <property type="molecule type" value="Genomic_DNA"/>
</dbReference>
<dbReference type="GO" id="GO:0016747">
    <property type="term" value="F:acyltransferase activity, transferring groups other than amino-acyl groups"/>
    <property type="evidence" value="ECO:0007669"/>
    <property type="project" value="InterPro"/>
</dbReference>
<feature type="domain" description="N-acetyltransferase" evidence="3">
    <location>
        <begin position="4"/>
        <end position="147"/>
    </location>
</feature>
<dbReference type="AlphaFoldDB" id="A0A1H0ZBH0"/>
<sequence>MNETGVRVVTTDAEREDAFAVRRDVFVEEQGVDEELEYDEYDEPGADATHFVAYDDGEIVGAARLREADPGVGKVERVVVAERRRGEDWGKRVMEAVEATAREQGYEKLKLHAQTRVEGFYESLNYESVGEEFVEADIPHVEMRKPL</sequence>
<dbReference type="PANTHER" id="PTHR43877">
    <property type="entry name" value="AMINOALKYLPHOSPHONATE N-ACETYLTRANSFERASE-RELATED-RELATED"/>
    <property type="match status" value="1"/>
</dbReference>
<dbReference type="Proteomes" id="UP000255421">
    <property type="component" value="Unassembled WGS sequence"/>
</dbReference>
<evidence type="ECO:0000259" key="3">
    <source>
        <dbReference type="PROSITE" id="PS51186"/>
    </source>
</evidence>
<accession>A0A1H0ZBH0</accession>
<keyword evidence="7" id="KW-1185">Reference proteome</keyword>
<dbReference type="InterPro" id="IPR000182">
    <property type="entry name" value="GNAT_dom"/>
</dbReference>
<evidence type="ECO:0000313" key="5">
    <source>
        <dbReference type="EMBL" id="SDQ24825.1"/>
    </source>
</evidence>
<evidence type="ECO:0000256" key="2">
    <source>
        <dbReference type="ARBA" id="ARBA00023315"/>
    </source>
</evidence>
<name>A0A1H0ZBH0_9EURY</name>
<reference evidence="4 7" key="3">
    <citation type="submission" date="2018-07" db="EMBL/GenBank/DDBJ databases">
        <title>Genome sequence of extremly halophilic archaeon Halopelagius longus strain BC12-B1.</title>
        <authorList>
            <person name="Zhang X."/>
        </authorList>
    </citation>
    <scope>NUCLEOTIDE SEQUENCE [LARGE SCALE GENOMIC DNA]</scope>
    <source>
        <strain evidence="4 7">BC12-B1</strain>
    </source>
</reference>
<protein>
    <submittedName>
        <fullName evidence="4">GNAT family N-acetyltransferase</fullName>
    </submittedName>
    <submittedName>
        <fullName evidence="5">Predicted N-acyltransferase, GNAT family</fullName>
    </submittedName>
</protein>
<keyword evidence="2 5" id="KW-0012">Acyltransferase</keyword>
<proteinExistence type="predicted"/>